<keyword evidence="4" id="KW-1185">Reference proteome</keyword>
<feature type="transmembrane region" description="Helical" evidence="2">
    <location>
        <begin position="333"/>
        <end position="356"/>
    </location>
</feature>
<dbReference type="STRING" id="1108045.GORHZ_062_00100"/>
<organism evidence="3 4">
    <name type="scientific">Gordonia rhizosphera NBRC 16068</name>
    <dbReference type="NCBI Taxonomy" id="1108045"/>
    <lineage>
        <taxon>Bacteria</taxon>
        <taxon>Bacillati</taxon>
        <taxon>Actinomycetota</taxon>
        <taxon>Actinomycetes</taxon>
        <taxon>Mycobacteriales</taxon>
        <taxon>Gordoniaceae</taxon>
        <taxon>Gordonia</taxon>
    </lineage>
</organism>
<dbReference type="eggNOG" id="COG2311">
    <property type="taxonomic scope" value="Bacteria"/>
</dbReference>
<feature type="transmembrane region" description="Helical" evidence="2">
    <location>
        <begin position="81"/>
        <end position="101"/>
    </location>
</feature>
<proteinExistence type="predicted"/>
<feature type="transmembrane region" description="Helical" evidence="2">
    <location>
        <begin position="368"/>
        <end position="390"/>
    </location>
</feature>
<feature type="transmembrane region" description="Helical" evidence="2">
    <location>
        <begin position="33"/>
        <end position="61"/>
    </location>
</feature>
<dbReference type="InterPro" id="IPR045931">
    <property type="entry name" value="DUF6350"/>
</dbReference>
<evidence type="ECO:0000313" key="3">
    <source>
        <dbReference type="EMBL" id="GAB89436.1"/>
    </source>
</evidence>
<feature type="transmembrane region" description="Helical" evidence="2">
    <location>
        <begin position="157"/>
        <end position="180"/>
    </location>
</feature>
<feature type="transmembrane region" description="Helical" evidence="2">
    <location>
        <begin position="299"/>
        <end position="321"/>
    </location>
</feature>
<dbReference type="Pfam" id="PF19877">
    <property type="entry name" value="DUF6350"/>
    <property type="match status" value="1"/>
</dbReference>
<evidence type="ECO:0000256" key="1">
    <source>
        <dbReference type="SAM" id="MobiDB-lite"/>
    </source>
</evidence>
<dbReference type="OrthoDB" id="4775522at2"/>
<feature type="region of interest" description="Disordered" evidence="1">
    <location>
        <begin position="417"/>
        <end position="478"/>
    </location>
</feature>
<evidence type="ECO:0000313" key="4">
    <source>
        <dbReference type="Proteomes" id="UP000008363"/>
    </source>
</evidence>
<feature type="transmembrane region" description="Helical" evidence="2">
    <location>
        <begin position="122"/>
        <end position="145"/>
    </location>
</feature>
<keyword evidence="2" id="KW-0472">Membrane</keyword>
<name>K6W6T9_9ACTN</name>
<dbReference type="Proteomes" id="UP000008363">
    <property type="component" value="Unassembled WGS sequence"/>
</dbReference>
<gene>
    <name evidence="3" type="ORF">GORHZ_062_00100</name>
</gene>
<sequence>MSSPTADNLASRLRQVRRLSRAQRSMVDGSARALVVVAFAVPMITLVVSVLVVLSVLLLAGSGIAGVGPATGAVWLAIHQVPVTISGVTIGVLPLLPTLIIGAASARMAASAAASKRSGAELIAVFCSAIGGPMLITALSLAVIMDGSSVLPIQSPLPLTAFAYTLGIHGGAAALGILWSRRRDCYERFGVPRSVRRGVRGGAIAVVALLTCGAVVVVVRIVQRWDVIGELIAGGHDFDGYLGLTGLSVLYLPNLVVGAAGILIGTDVHIGTASVDLLDVQAGPLPPLPILGLLPESGLGTWGVIGFGIPLAIAVVVAVRCRDLDPLANVRSVAVAGAVAASTMVLLATMAGGALGEFGDARITVPTLGVFTLGWIVVVGLVVALVYGVLPSTRAARRFGVDEFDDDLDEYGYADDYLTDEYDDRDDEYDYGDADWETDEIEEPAGDEPDGVGVSDPIEAGGPADLDLDEVEYSSDHH</sequence>
<reference evidence="3 4" key="1">
    <citation type="submission" date="2012-08" db="EMBL/GenBank/DDBJ databases">
        <title>Whole genome shotgun sequence of Gordonia rhizosphera NBRC 16068.</title>
        <authorList>
            <person name="Takarada H."/>
            <person name="Isaki S."/>
            <person name="Hosoyama A."/>
            <person name="Tsuchikane K."/>
            <person name="Katsumata H."/>
            <person name="Baba S."/>
            <person name="Ohji S."/>
            <person name="Yamazaki S."/>
            <person name="Fujita N."/>
        </authorList>
    </citation>
    <scope>NUCLEOTIDE SEQUENCE [LARGE SCALE GENOMIC DNA]</scope>
    <source>
        <strain evidence="3 4">NBRC 16068</strain>
    </source>
</reference>
<keyword evidence="2" id="KW-1133">Transmembrane helix</keyword>
<evidence type="ECO:0000256" key="2">
    <source>
        <dbReference type="SAM" id="Phobius"/>
    </source>
</evidence>
<comment type="caution">
    <text evidence="3">The sequence shown here is derived from an EMBL/GenBank/DDBJ whole genome shotgun (WGS) entry which is preliminary data.</text>
</comment>
<keyword evidence="2" id="KW-0812">Transmembrane</keyword>
<dbReference type="EMBL" id="BAHC01000062">
    <property type="protein sequence ID" value="GAB89436.1"/>
    <property type="molecule type" value="Genomic_DNA"/>
</dbReference>
<feature type="transmembrane region" description="Helical" evidence="2">
    <location>
        <begin position="201"/>
        <end position="222"/>
    </location>
</feature>
<accession>K6W6T9</accession>
<dbReference type="AlphaFoldDB" id="K6W6T9"/>
<dbReference type="RefSeq" id="WP_006331464.1">
    <property type="nucleotide sequence ID" value="NZ_BAHC01000062.1"/>
</dbReference>
<protein>
    <submittedName>
        <fullName evidence="3">Uncharacterized protein</fullName>
    </submittedName>
</protein>
<feature type="compositionally biased region" description="Acidic residues" evidence="1">
    <location>
        <begin position="417"/>
        <end position="450"/>
    </location>
</feature>
<feature type="compositionally biased region" description="Acidic residues" evidence="1">
    <location>
        <begin position="466"/>
        <end position="478"/>
    </location>
</feature>